<dbReference type="GO" id="GO:0005737">
    <property type="term" value="C:cytoplasm"/>
    <property type="evidence" value="ECO:0007669"/>
    <property type="project" value="TreeGrafter"/>
</dbReference>
<gene>
    <name evidence="4" type="ORF">OSB1V03_LOCUS108</name>
</gene>
<dbReference type="Gene3D" id="3.30.200.20">
    <property type="entry name" value="Phosphorylase Kinase, domain 1"/>
    <property type="match status" value="1"/>
</dbReference>
<comment type="similarity">
    <text evidence="3">Belongs to the choline/ethanolamine kinase family.</text>
</comment>
<dbReference type="GO" id="GO:0004305">
    <property type="term" value="F:ethanolamine kinase activity"/>
    <property type="evidence" value="ECO:0007669"/>
    <property type="project" value="TreeGrafter"/>
</dbReference>
<sequence>MAVLKTDTNNNIESKLADFDITSVKWERGVTPQDIKEKCHDLCQDYLGGVWLKAGIDEVVVTRLSGGLTNQLYLCQLNDQYKNSVGVEPNEVAIRLYQGKHFNNLDHDGNERLTDVIIALIMSEKGLGPKIYGLFEGGQIQKFYKHKGFRVEQQNDIKLVQELAQKLARIHSTVVPIKKNSNWIFDFFDNTSAEAYKLFDINALIDECKCQTFKAHDIREELDWLKTIITAIDSPITFSHIDFRGSNIMVTESDGIVVCDFEYSCNGNRGYDFGTLFAEWGRELADFAKPPNFPDDSAFKPFIDEYIKESTIISGNDFSEDPRNSCDHILKEGKIFSLISYMFMVLLSLKASDSFVSEIPFDKKEAMIFTDMFYKHYYLLKEKFILDKSSKFNNKSFDFHFKSKMCQKLPHLYPDIGAPLV</sequence>
<dbReference type="GO" id="GO:0006646">
    <property type="term" value="P:phosphatidylethanolamine biosynthetic process"/>
    <property type="evidence" value="ECO:0007669"/>
    <property type="project" value="TreeGrafter"/>
</dbReference>
<dbReference type="EMBL" id="CAJPIZ010000017">
    <property type="protein sequence ID" value="CAG2100038.1"/>
    <property type="molecule type" value="Genomic_DNA"/>
</dbReference>
<organism evidence="4">
    <name type="scientific">Medioppia subpectinata</name>
    <dbReference type="NCBI Taxonomy" id="1979941"/>
    <lineage>
        <taxon>Eukaryota</taxon>
        <taxon>Metazoa</taxon>
        <taxon>Ecdysozoa</taxon>
        <taxon>Arthropoda</taxon>
        <taxon>Chelicerata</taxon>
        <taxon>Arachnida</taxon>
        <taxon>Acari</taxon>
        <taxon>Acariformes</taxon>
        <taxon>Sarcoptiformes</taxon>
        <taxon>Oribatida</taxon>
        <taxon>Brachypylina</taxon>
        <taxon>Oppioidea</taxon>
        <taxon>Oppiidae</taxon>
        <taxon>Medioppia</taxon>
    </lineage>
</organism>
<evidence type="ECO:0000313" key="5">
    <source>
        <dbReference type="Proteomes" id="UP000759131"/>
    </source>
</evidence>
<dbReference type="Proteomes" id="UP000759131">
    <property type="component" value="Unassembled WGS sequence"/>
</dbReference>
<name>A0A7R9KCC3_9ACAR</name>
<evidence type="ECO:0000256" key="3">
    <source>
        <dbReference type="ARBA" id="ARBA00038211"/>
    </source>
</evidence>
<evidence type="ECO:0000256" key="1">
    <source>
        <dbReference type="ARBA" id="ARBA00023209"/>
    </source>
</evidence>
<dbReference type="PANTHER" id="PTHR22603">
    <property type="entry name" value="CHOLINE/ETHANOALAMINE KINASE"/>
    <property type="match status" value="1"/>
</dbReference>
<evidence type="ECO:0000313" key="4">
    <source>
        <dbReference type="EMBL" id="CAD7619608.1"/>
    </source>
</evidence>
<keyword evidence="1" id="KW-0443">Lipid metabolism</keyword>
<keyword evidence="2" id="KW-1208">Phospholipid metabolism</keyword>
<dbReference type="InterPro" id="IPR011009">
    <property type="entry name" value="Kinase-like_dom_sf"/>
</dbReference>
<reference evidence="4" key="1">
    <citation type="submission" date="2020-11" db="EMBL/GenBank/DDBJ databases">
        <authorList>
            <person name="Tran Van P."/>
        </authorList>
    </citation>
    <scope>NUCLEOTIDE SEQUENCE</scope>
</reference>
<dbReference type="SUPFAM" id="SSF56112">
    <property type="entry name" value="Protein kinase-like (PK-like)"/>
    <property type="match status" value="1"/>
</dbReference>
<protein>
    <submittedName>
        <fullName evidence="4">Uncharacterized protein</fullName>
    </submittedName>
</protein>
<keyword evidence="1" id="KW-0594">Phospholipid biosynthesis</keyword>
<dbReference type="AlphaFoldDB" id="A0A7R9KCC3"/>
<dbReference type="PANTHER" id="PTHR22603:SF93">
    <property type="entry name" value="RE24176P"/>
    <property type="match status" value="1"/>
</dbReference>
<keyword evidence="1" id="KW-0444">Lipid biosynthesis</keyword>
<dbReference type="OrthoDB" id="6497831at2759"/>
<dbReference type="Pfam" id="PF01633">
    <property type="entry name" value="Choline_kinase"/>
    <property type="match status" value="1"/>
</dbReference>
<dbReference type="EMBL" id="OC854592">
    <property type="protein sequence ID" value="CAD7619608.1"/>
    <property type="molecule type" value="Genomic_DNA"/>
</dbReference>
<keyword evidence="5" id="KW-1185">Reference proteome</keyword>
<accession>A0A7R9KCC3</accession>
<proteinExistence type="inferred from homology"/>
<evidence type="ECO:0000256" key="2">
    <source>
        <dbReference type="ARBA" id="ARBA00023264"/>
    </source>
</evidence>
<dbReference type="GO" id="GO:0004103">
    <property type="term" value="F:choline kinase activity"/>
    <property type="evidence" value="ECO:0007669"/>
    <property type="project" value="TreeGrafter"/>
</dbReference>
<dbReference type="Gene3D" id="3.90.1200.10">
    <property type="match status" value="1"/>
</dbReference>